<reference evidence="2 3" key="1">
    <citation type="submission" date="2016-10" db="EMBL/GenBank/DDBJ databases">
        <authorList>
            <person name="de Groot N.N."/>
        </authorList>
    </citation>
    <scope>NUCLEOTIDE SEQUENCE [LARGE SCALE GENOMIC DNA]</scope>
    <source>
        <strain evidence="2 3">CGMCC 1.11156</strain>
    </source>
</reference>
<organism evidence="2 3">
    <name type="scientific">Nocardioides psychrotolerans</name>
    <dbReference type="NCBI Taxonomy" id="1005945"/>
    <lineage>
        <taxon>Bacteria</taxon>
        <taxon>Bacillati</taxon>
        <taxon>Actinomycetota</taxon>
        <taxon>Actinomycetes</taxon>
        <taxon>Propionibacteriales</taxon>
        <taxon>Nocardioidaceae</taxon>
        <taxon>Nocardioides</taxon>
    </lineage>
</organism>
<evidence type="ECO:0000313" key="3">
    <source>
        <dbReference type="Proteomes" id="UP000198649"/>
    </source>
</evidence>
<dbReference type="InterPro" id="IPR041657">
    <property type="entry name" value="HTH_17"/>
</dbReference>
<sequence length="68" mass="7327">MKSTTIWLSTREVATETGRHPVTVRRALESGVLHGGQSKAGASWRVHRDCMSAWVLGVECPHAAAKAS</sequence>
<dbReference type="Pfam" id="PF12728">
    <property type="entry name" value="HTH_17"/>
    <property type="match status" value="1"/>
</dbReference>
<name>A0A1I3LL50_9ACTN</name>
<evidence type="ECO:0000259" key="1">
    <source>
        <dbReference type="Pfam" id="PF12728"/>
    </source>
</evidence>
<accession>A0A1I3LL50</accession>
<dbReference type="RefSeq" id="WP_091115310.1">
    <property type="nucleotide sequence ID" value="NZ_BKAF01000017.1"/>
</dbReference>
<dbReference type="OrthoDB" id="5079279at2"/>
<gene>
    <name evidence="2" type="ORF">SAMN05216561_11410</name>
</gene>
<dbReference type="STRING" id="1005945.SAMN05216561_11410"/>
<keyword evidence="3" id="KW-1185">Reference proteome</keyword>
<protein>
    <submittedName>
        <fullName evidence="2">Helix-turn-helix domain-containing protein</fullName>
    </submittedName>
</protein>
<evidence type="ECO:0000313" key="2">
    <source>
        <dbReference type="EMBL" id="SFI85250.1"/>
    </source>
</evidence>
<feature type="domain" description="Helix-turn-helix" evidence="1">
    <location>
        <begin position="7"/>
        <end position="55"/>
    </location>
</feature>
<dbReference type="Proteomes" id="UP000198649">
    <property type="component" value="Unassembled WGS sequence"/>
</dbReference>
<proteinExistence type="predicted"/>
<dbReference type="AlphaFoldDB" id="A0A1I3LL50"/>
<dbReference type="EMBL" id="FOQG01000014">
    <property type="protein sequence ID" value="SFI85250.1"/>
    <property type="molecule type" value="Genomic_DNA"/>
</dbReference>